<organism evidence="1 2">
    <name type="scientific">Shewanella gaetbuli</name>
    <dbReference type="NCBI Taxonomy" id="220752"/>
    <lineage>
        <taxon>Bacteria</taxon>
        <taxon>Pseudomonadati</taxon>
        <taxon>Pseudomonadota</taxon>
        <taxon>Gammaproteobacteria</taxon>
        <taxon>Alteromonadales</taxon>
        <taxon>Shewanellaceae</taxon>
        <taxon>Shewanella</taxon>
    </lineage>
</organism>
<keyword evidence="1" id="KW-0547">Nucleotide-binding</keyword>
<comment type="caution">
    <text evidence="1">The sequence shown here is derived from an EMBL/GenBank/DDBJ whole genome shotgun (WGS) entry which is preliminary data.</text>
</comment>
<dbReference type="EMBL" id="JAKIKP010000004">
    <property type="protein sequence ID" value="MCL1142645.1"/>
    <property type="molecule type" value="Genomic_DNA"/>
</dbReference>
<dbReference type="PANTHER" id="PTHR13308">
    <property type="entry name" value="NEDD4-BINDING PROTEIN 2-LIKE 1"/>
    <property type="match status" value="1"/>
</dbReference>
<sequence length="163" mass="18771">MKAEVDSNKNVRFKNAIKQAIIMRGLPGSGKSYWVEQFIASQPLDRRLNIKRMGYFSTDALFIQQGKYHFDARKLSEYHQINLSLFIAALAREEPIVICDNTNVCHWEYIAYKTAAEALGYRVKVIIVGDPKSPEHQLLCSQRNQHNVSHSQIIKMAKNFEID</sequence>
<dbReference type="InterPro" id="IPR026302">
    <property type="entry name" value="NEDD4-bd_p2"/>
</dbReference>
<dbReference type="RefSeq" id="WP_248995321.1">
    <property type="nucleotide sequence ID" value="NZ_JAKIKP010000004.1"/>
</dbReference>
<dbReference type="InterPro" id="IPR027417">
    <property type="entry name" value="P-loop_NTPase"/>
</dbReference>
<keyword evidence="1" id="KW-0067">ATP-binding</keyword>
<dbReference type="PANTHER" id="PTHR13308:SF40">
    <property type="entry name" value="NEDD4-BINDING PROTEIN 2-LIKE 1"/>
    <property type="match status" value="1"/>
</dbReference>
<gene>
    <name evidence="1" type="ORF">L2672_08085</name>
</gene>
<dbReference type="SUPFAM" id="SSF52540">
    <property type="entry name" value="P-loop containing nucleoside triphosphate hydrolases"/>
    <property type="match status" value="1"/>
</dbReference>
<protein>
    <submittedName>
        <fullName evidence="1">ATP-binding protein</fullName>
    </submittedName>
</protein>
<name>A0A9X1ZNB4_9GAMM</name>
<evidence type="ECO:0000313" key="2">
    <source>
        <dbReference type="Proteomes" id="UP001139333"/>
    </source>
</evidence>
<reference evidence="1" key="1">
    <citation type="submission" date="2022-01" db="EMBL/GenBank/DDBJ databases">
        <title>Whole genome-based taxonomy of the Shewanellaceae.</title>
        <authorList>
            <person name="Martin-Rodriguez A.J."/>
        </authorList>
    </citation>
    <scope>NUCLEOTIDE SEQUENCE</scope>
    <source>
        <strain evidence="1">DSM 16422</strain>
    </source>
</reference>
<dbReference type="GO" id="GO:0005524">
    <property type="term" value="F:ATP binding"/>
    <property type="evidence" value="ECO:0007669"/>
    <property type="project" value="UniProtKB-KW"/>
</dbReference>
<dbReference type="Proteomes" id="UP001139333">
    <property type="component" value="Unassembled WGS sequence"/>
</dbReference>
<keyword evidence="2" id="KW-1185">Reference proteome</keyword>
<dbReference type="Gene3D" id="3.40.50.300">
    <property type="entry name" value="P-loop containing nucleotide triphosphate hydrolases"/>
    <property type="match status" value="1"/>
</dbReference>
<dbReference type="Pfam" id="PF13671">
    <property type="entry name" value="AAA_33"/>
    <property type="match status" value="1"/>
</dbReference>
<evidence type="ECO:0000313" key="1">
    <source>
        <dbReference type="EMBL" id="MCL1142645.1"/>
    </source>
</evidence>
<proteinExistence type="predicted"/>
<accession>A0A9X1ZNB4</accession>
<dbReference type="AlphaFoldDB" id="A0A9X1ZNB4"/>